<proteinExistence type="predicted"/>
<evidence type="ECO:0000256" key="3">
    <source>
        <dbReference type="ARBA" id="ARBA00022771"/>
    </source>
</evidence>
<evidence type="ECO:0000256" key="5">
    <source>
        <dbReference type="ARBA" id="ARBA00023015"/>
    </source>
</evidence>
<feature type="signal peptide" evidence="10">
    <location>
        <begin position="1"/>
        <end position="19"/>
    </location>
</feature>
<dbReference type="PROSITE" id="PS50157">
    <property type="entry name" value="ZINC_FINGER_C2H2_2"/>
    <property type="match status" value="4"/>
</dbReference>
<dbReference type="GO" id="GO:0005667">
    <property type="term" value="C:transcription regulator complex"/>
    <property type="evidence" value="ECO:0007669"/>
    <property type="project" value="TreeGrafter"/>
</dbReference>
<dbReference type="Pfam" id="PF00096">
    <property type="entry name" value="zf-C2H2"/>
    <property type="match status" value="2"/>
</dbReference>
<gene>
    <name evidence="12" type="ORF">QS748_14595</name>
</gene>
<feature type="domain" description="C2H2-type" evidence="11">
    <location>
        <begin position="254"/>
        <end position="281"/>
    </location>
</feature>
<keyword evidence="7" id="KW-0804">Transcription</keyword>
<dbReference type="GO" id="GO:0000978">
    <property type="term" value="F:RNA polymerase II cis-regulatory region sequence-specific DNA binding"/>
    <property type="evidence" value="ECO:0007669"/>
    <property type="project" value="TreeGrafter"/>
</dbReference>
<dbReference type="PROSITE" id="PS00028">
    <property type="entry name" value="ZINC_FINGER_C2H2_1"/>
    <property type="match status" value="4"/>
</dbReference>
<dbReference type="InterPro" id="IPR036236">
    <property type="entry name" value="Znf_C2H2_sf"/>
</dbReference>
<evidence type="ECO:0000256" key="1">
    <source>
        <dbReference type="ARBA" id="ARBA00022723"/>
    </source>
</evidence>
<dbReference type="GO" id="GO:0000785">
    <property type="term" value="C:chromatin"/>
    <property type="evidence" value="ECO:0007669"/>
    <property type="project" value="TreeGrafter"/>
</dbReference>
<keyword evidence="6" id="KW-0238">DNA-binding</keyword>
<keyword evidence="5" id="KW-0805">Transcription regulation</keyword>
<dbReference type="GO" id="GO:0008270">
    <property type="term" value="F:zinc ion binding"/>
    <property type="evidence" value="ECO:0007669"/>
    <property type="project" value="UniProtKB-KW"/>
</dbReference>
<evidence type="ECO:0000256" key="8">
    <source>
        <dbReference type="PROSITE-ProRule" id="PRU00042"/>
    </source>
</evidence>
<dbReference type="EMBL" id="JASXSV010000047">
    <property type="protein sequence ID" value="MDP0590342.1"/>
    <property type="molecule type" value="Genomic_DNA"/>
</dbReference>
<dbReference type="PANTHER" id="PTHR14003:SF23">
    <property type="entry name" value="ZINC FINGER PROTEIN 143"/>
    <property type="match status" value="1"/>
</dbReference>
<sequence length="380" mass="43490">MINGILFSCFLLTSLCMKASLDDNTPESIRIEKEKWGFMFVPHIFIPGYKKDVCYIALIDKKITLNESIKQQIITILTTISQDDNIEEVPNINNPKSLIIYDTDYLFAAKANTFSRILDLHLKQSIYKSAFVVILTINEVNKKINFKIKKVEQIELNSSVYGMDLIVNNYRNSNRLDILTRLFSSSKHLGHEAENSPQSNNADRDKTPDAGHLLLDDYSNNDDNTIFVQENNFAATVSDGGTPDNTKKPNGKTYTCIVCGEQYNDINVILVHVGLHSKQRPFKCERHGCNKSFTVKGNLKAHENTHCPTQPFSCQECGKSFDRRYNLTVHSVRHSKEELTYECRWCHKKFPSLYFVRKHTKLTHPSLNGHHNPKMGIIVE</sequence>
<evidence type="ECO:0000256" key="10">
    <source>
        <dbReference type="SAM" id="SignalP"/>
    </source>
</evidence>
<evidence type="ECO:0000256" key="4">
    <source>
        <dbReference type="ARBA" id="ARBA00022833"/>
    </source>
</evidence>
<dbReference type="Proteomes" id="UP001178148">
    <property type="component" value="Unassembled WGS sequence"/>
</dbReference>
<keyword evidence="3 8" id="KW-0863">Zinc-finger</keyword>
<comment type="caution">
    <text evidence="12">The sequence shown here is derived from an EMBL/GenBank/DDBJ whole genome shotgun (WGS) entry which is preliminary data.</text>
</comment>
<reference evidence="12 13" key="1">
    <citation type="journal article" date="2023" name="bioRxiv">
        <title>An intranuclear bacterial parasite of deep-sea mussels expresses apoptosis inhibitors acquired from its host.</title>
        <authorList>
            <person name="Gonzalez Porras M.A."/>
            <person name="Assie A."/>
            <person name="Tietjen M."/>
            <person name="Violette M."/>
            <person name="Kleiner M."/>
            <person name="Gruber-Vodicka H."/>
            <person name="Dubilier N."/>
            <person name="Leisch N."/>
        </authorList>
    </citation>
    <scope>NUCLEOTIDE SEQUENCE [LARGE SCALE GENOMIC DNA]</scope>
    <source>
        <strain evidence="12">IAP13</strain>
    </source>
</reference>
<accession>A0AA90NPB9</accession>
<evidence type="ECO:0000256" key="6">
    <source>
        <dbReference type="ARBA" id="ARBA00023125"/>
    </source>
</evidence>
<dbReference type="PANTHER" id="PTHR14003">
    <property type="entry name" value="TRANSCRIPTIONAL REPRESSOR PROTEIN YY"/>
    <property type="match status" value="1"/>
</dbReference>
<protein>
    <submittedName>
        <fullName evidence="12">C2H2-type zinc finger protein</fullName>
    </submittedName>
</protein>
<dbReference type="FunFam" id="3.30.160.60:FF:000646">
    <property type="entry name" value="Myeloid zinc finger 1"/>
    <property type="match status" value="1"/>
</dbReference>
<keyword evidence="4" id="KW-0862">Zinc</keyword>
<evidence type="ECO:0000313" key="12">
    <source>
        <dbReference type="EMBL" id="MDP0590342.1"/>
    </source>
</evidence>
<feature type="domain" description="C2H2-type" evidence="11">
    <location>
        <begin position="312"/>
        <end position="339"/>
    </location>
</feature>
<feature type="region of interest" description="Disordered" evidence="9">
    <location>
        <begin position="190"/>
        <end position="214"/>
    </location>
</feature>
<keyword evidence="2" id="KW-0677">Repeat</keyword>
<dbReference type="AlphaFoldDB" id="A0AA90NPB9"/>
<keyword evidence="10" id="KW-0732">Signal</keyword>
<evidence type="ECO:0000256" key="2">
    <source>
        <dbReference type="ARBA" id="ARBA00022737"/>
    </source>
</evidence>
<name>A0AA90NPB9_9GAMM</name>
<evidence type="ECO:0000256" key="7">
    <source>
        <dbReference type="ARBA" id="ARBA00023163"/>
    </source>
</evidence>
<evidence type="ECO:0000259" key="11">
    <source>
        <dbReference type="PROSITE" id="PS50157"/>
    </source>
</evidence>
<feature type="chain" id="PRO_5041733771" evidence="10">
    <location>
        <begin position="20"/>
        <end position="380"/>
    </location>
</feature>
<evidence type="ECO:0000256" key="9">
    <source>
        <dbReference type="SAM" id="MobiDB-lite"/>
    </source>
</evidence>
<dbReference type="SUPFAM" id="SSF57667">
    <property type="entry name" value="beta-beta-alpha zinc fingers"/>
    <property type="match status" value="2"/>
</dbReference>
<dbReference type="GO" id="GO:0000981">
    <property type="term" value="F:DNA-binding transcription factor activity, RNA polymerase II-specific"/>
    <property type="evidence" value="ECO:0007669"/>
    <property type="project" value="TreeGrafter"/>
</dbReference>
<dbReference type="Gene3D" id="3.30.160.60">
    <property type="entry name" value="Classic Zinc Finger"/>
    <property type="match status" value="2"/>
</dbReference>
<keyword evidence="13" id="KW-1185">Reference proteome</keyword>
<dbReference type="InterPro" id="IPR013087">
    <property type="entry name" value="Znf_C2H2_type"/>
</dbReference>
<feature type="domain" description="C2H2-type" evidence="11">
    <location>
        <begin position="282"/>
        <end position="311"/>
    </location>
</feature>
<keyword evidence="1" id="KW-0479">Metal-binding</keyword>
<organism evidence="12 13">
    <name type="scientific">Candidatus Endonucleibacter bathymodioli</name>
    <dbReference type="NCBI Taxonomy" id="539814"/>
    <lineage>
        <taxon>Bacteria</taxon>
        <taxon>Pseudomonadati</taxon>
        <taxon>Pseudomonadota</taxon>
        <taxon>Gammaproteobacteria</taxon>
        <taxon>Oceanospirillales</taxon>
        <taxon>Endozoicomonadaceae</taxon>
        <taxon>Candidatus Endonucleibacter</taxon>
    </lineage>
</organism>
<dbReference type="SMART" id="SM00355">
    <property type="entry name" value="ZnF_C2H2"/>
    <property type="match status" value="4"/>
</dbReference>
<evidence type="ECO:0000313" key="13">
    <source>
        <dbReference type="Proteomes" id="UP001178148"/>
    </source>
</evidence>
<feature type="domain" description="C2H2-type" evidence="11">
    <location>
        <begin position="341"/>
        <end position="369"/>
    </location>
</feature>